<dbReference type="InterPro" id="IPR013762">
    <property type="entry name" value="Integrase-like_cat_sf"/>
</dbReference>
<dbReference type="Gene3D" id="1.10.443.10">
    <property type="entry name" value="Intergrase catalytic core"/>
    <property type="match status" value="2"/>
</dbReference>
<comment type="caution">
    <text evidence="2">The sequence shown here is derived from an EMBL/GenBank/DDBJ whole genome shotgun (WGS) entry which is preliminary data.</text>
</comment>
<evidence type="ECO:0000313" key="3">
    <source>
        <dbReference type="Proteomes" id="UP000225605"/>
    </source>
</evidence>
<keyword evidence="1" id="KW-0233">DNA recombination</keyword>
<protein>
    <submittedName>
        <fullName evidence="2">Integrase</fullName>
    </submittedName>
</protein>
<dbReference type="SUPFAM" id="SSF56349">
    <property type="entry name" value="DNA breaking-rejoining enzymes"/>
    <property type="match status" value="1"/>
</dbReference>
<sequence length="92" mass="9896">MTFLAHEEIKLLLNALSGDYKLVALLCLSTGARWSEAATLKSEQVINGGNIIALQQILGHASIQQTTVYAHLLPDYMQFASTLNPLKGGIGV</sequence>
<dbReference type="GO" id="GO:0003677">
    <property type="term" value="F:DNA binding"/>
    <property type="evidence" value="ECO:0007669"/>
    <property type="project" value="InterPro"/>
</dbReference>
<reference evidence="2 3" key="1">
    <citation type="journal article" date="2017" name="Nat. Microbiol.">
        <title>Natural product diversity associated with the nematode symbionts Photorhabdus and Xenorhabdus.</title>
        <authorList>
            <person name="Tobias N.J."/>
            <person name="Wolff H."/>
            <person name="Djahanschiri B."/>
            <person name="Grundmann F."/>
            <person name="Kronenwerth M."/>
            <person name="Shi Y.M."/>
            <person name="Simonyi S."/>
            <person name="Grun P."/>
            <person name="Shapiro-Ilan D."/>
            <person name="Pidot S.J."/>
            <person name="Stinear T.P."/>
            <person name="Ebersberger I."/>
            <person name="Bode H.B."/>
        </authorList>
    </citation>
    <scope>NUCLEOTIDE SEQUENCE [LARGE SCALE GENOMIC DNA]</scope>
    <source>
        <strain evidence="2 3">DSM 16337</strain>
    </source>
</reference>
<gene>
    <name evidence="2" type="ORF">Xehl_00657</name>
</gene>
<evidence type="ECO:0000313" key="2">
    <source>
        <dbReference type="EMBL" id="PHM26325.1"/>
    </source>
</evidence>
<evidence type="ECO:0000256" key="1">
    <source>
        <dbReference type="ARBA" id="ARBA00023172"/>
    </source>
</evidence>
<organism evidence="2 3">
    <name type="scientific">Xenorhabdus ehlersii</name>
    <dbReference type="NCBI Taxonomy" id="290111"/>
    <lineage>
        <taxon>Bacteria</taxon>
        <taxon>Pseudomonadati</taxon>
        <taxon>Pseudomonadota</taxon>
        <taxon>Gammaproteobacteria</taxon>
        <taxon>Enterobacterales</taxon>
        <taxon>Morganellaceae</taxon>
        <taxon>Xenorhabdus</taxon>
    </lineage>
</organism>
<dbReference type="InterPro" id="IPR011010">
    <property type="entry name" value="DNA_brk_join_enz"/>
</dbReference>
<dbReference type="GO" id="GO:0006310">
    <property type="term" value="P:DNA recombination"/>
    <property type="evidence" value="ECO:0007669"/>
    <property type="project" value="UniProtKB-KW"/>
</dbReference>
<accession>A0A2D0IWQ2</accession>
<dbReference type="GO" id="GO:0015074">
    <property type="term" value="P:DNA integration"/>
    <property type="evidence" value="ECO:0007669"/>
    <property type="project" value="InterPro"/>
</dbReference>
<proteinExistence type="predicted"/>
<name>A0A2D0IWQ2_9GAMM</name>
<dbReference type="AlphaFoldDB" id="A0A2D0IWQ2"/>
<dbReference type="Proteomes" id="UP000225605">
    <property type="component" value="Unassembled WGS sequence"/>
</dbReference>
<dbReference type="EMBL" id="NIBT01000003">
    <property type="protein sequence ID" value="PHM26325.1"/>
    <property type="molecule type" value="Genomic_DNA"/>
</dbReference>